<proteinExistence type="predicted"/>
<dbReference type="InterPro" id="IPR056122">
    <property type="entry name" value="DUF7705"/>
</dbReference>
<feature type="domain" description="DUF7705" evidence="1">
    <location>
        <begin position="83"/>
        <end position="140"/>
    </location>
</feature>
<reference evidence="2 3" key="1">
    <citation type="journal article" date="2018" name="PLoS Genet.">
        <title>Population sequencing reveals clonal diversity and ancestral inbreeding in the grapevine cultivar Chardonnay.</title>
        <authorList>
            <person name="Roach M.J."/>
            <person name="Johnson D.L."/>
            <person name="Bohlmann J."/>
            <person name="van Vuuren H.J."/>
            <person name="Jones S.J."/>
            <person name="Pretorius I.S."/>
            <person name="Schmidt S.A."/>
            <person name="Borneman A.R."/>
        </authorList>
    </citation>
    <scope>NUCLEOTIDE SEQUENCE [LARGE SCALE GENOMIC DNA]</scope>
    <source>
        <strain evidence="3">cv. Chardonnay</strain>
        <tissue evidence="2">Leaf</tissue>
    </source>
</reference>
<evidence type="ECO:0000259" key="1">
    <source>
        <dbReference type="Pfam" id="PF24804"/>
    </source>
</evidence>
<protein>
    <recommendedName>
        <fullName evidence="1">DUF7705 domain-containing protein</fullName>
    </recommendedName>
</protein>
<dbReference type="Proteomes" id="UP000288805">
    <property type="component" value="Unassembled WGS sequence"/>
</dbReference>
<dbReference type="PANTHER" id="PTHR33916:SF1">
    <property type="entry name" value="EXPANSIN-LIKE EG45 DOMAIN-CONTAINING PROTEIN"/>
    <property type="match status" value="1"/>
</dbReference>
<comment type="caution">
    <text evidence="2">The sequence shown here is derived from an EMBL/GenBank/DDBJ whole genome shotgun (WGS) entry which is preliminary data.</text>
</comment>
<dbReference type="PANTHER" id="PTHR33916">
    <property type="entry name" value="EXPANSIN-LIKE EG45 DOMAIN-CONTAINING PROTEIN"/>
    <property type="match status" value="1"/>
</dbReference>
<evidence type="ECO:0000313" key="2">
    <source>
        <dbReference type="EMBL" id="RVW29129.1"/>
    </source>
</evidence>
<evidence type="ECO:0000313" key="3">
    <source>
        <dbReference type="Proteomes" id="UP000288805"/>
    </source>
</evidence>
<feature type="domain" description="DUF7705" evidence="1">
    <location>
        <begin position="33"/>
        <end position="80"/>
    </location>
</feature>
<sequence length="397" mass="44637">MGFLCSACSWDIRVALIWVWSVIYVANASEKYISAVGDPGMKSPNVRIGLEAWNFCNEVGAEAPQMGSPRMADCADLYCPLISDPDLFAVEKELYLGSLCEVHDSNSAEPWQFWMIMLKNGNFDKNTTLCPENGKKSGFFWGRNVSLTGEFYGTYDLDADLSKGPGKNSYFSVSWMKNMSSGSWIFSQKLTTSAKYPWLMLYLRSDATKGFNGGYHYNGRGIMNKLPESPNFTVKLTLDIKRGGGTNSQFYLLDIGSCWKNNGDPCDGDVLTDVTRYSEMIINPATTNWCRPNNLISCPPYHVSADGEIIYRNDTSRFPYSAYHLYCGPGNADYLEKPFDICDPYSNPQSQELVQILPHPEWAVHGYPAKKGDGWIGDSRTWELEVGALSSRLYFYR</sequence>
<organism evidence="2 3">
    <name type="scientific">Vitis vinifera</name>
    <name type="common">Grape</name>
    <dbReference type="NCBI Taxonomy" id="29760"/>
    <lineage>
        <taxon>Eukaryota</taxon>
        <taxon>Viridiplantae</taxon>
        <taxon>Streptophyta</taxon>
        <taxon>Embryophyta</taxon>
        <taxon>Tracheophyta</taxon>
        <taxon>Spermatophyta</taxon>
        <taxon>Magnoliopsida</taxon>
        <taxon>eudicotyledons</taxon>
        <taxon>Gunneridae</taxon>
        <taxon>Pentapetalae</taxon>
        <taxon>rosids</taxon>
        <taxon>Vitales</taxon>
        <taxon>Vitaceae</taxon>
        <taxon>Viteae</taxon>
        <taxon>Vitis</taxon>
    </lineage>
</organism>
<accession>A0A438D0Y0</accession>
<feature type="domain" description="DUF7705" evidence="1">
    <location>
        <begin position="144"/>
        <end position="396"/>
    </location>
</feature>
<dbReference type="Pfam" id="PF24804">
    <property type="entry name" value="DUF7705"/>
    <property type="match status" value="3"/>
</dbReference>
<gene>
    <name evidence="2" type="ORF">CK203_096787</name>
</gene>
<dbReference type="AlphaFoldDB" id="A0A438D0Y0"/>
<dbReference type="EMBL" id="QGNW01001861">
    <property type="protein sequence ID" value="RVW29129.1"/>
    <property type="molecule type" value="Genomic_DNA"/>
</dbReference>
<name>A0A438D0Y0_VITVI</name>